<dbReference type="PANTHER" id="PTHR43666">
    <property type="entry name" value="TLDD PROTEIN"/>
    <property type="match status" value="1"/>
</dbReference>
<evidence type="ECO:0000259" key="1">
    <source>
        <dbReference type="Pfam" id="PF19289"/>
    </source>
</evidence>
<dbReference type="Pfam" id="PF19289">
    <property type="entry name" value="PmbA_TldD_3rd"/>
    <property type="match status" value="1"/>
</dbReference>
<evidence type="ECO:0000259" key="2">
    <source>
        <dbReference type="Pfam" id="PF19290"/>
    </source>
</evidence>
<feature type="domain" description="Metalloprotease TldD/E C-terminal" evidence="1">
    <location>
        <begin position="235"/>
        <end position="451"/>
    </location>
</feature>
<reference evidence="3 4" key="1">
    <citation type="submission" date="2016-11" db="EMBL/GenBank/DDBJ databases">
        <authorList>
            <person name="Jaros S."/>
            <person name="Januszkiewicz K."/>
            <person name="Wedrychowicz H."/>
        </authorList>
    </citation>
    <scope>NUCLEOTIDE SEQUENCE [LARGE SCALE GENOMIC DNA]</scope>
    <source>
        <strain evidence="3 4">DSM 16112</strain>
    </source>
</reference>
<proteinExistence type="predicted"/>
<dbReference type="InterPro" id="IPR035068">
    <property type="entry name" value="TldD/PmbA_N"/>
</dbReference>
<dbReference type="EMBL" id="FQUZ01000014">
    <property type="protein sequence ID" value="SHF16687.1"/>
    <property type="molecule type" value="Genomic_DNA"/>
</dbReference>
<protein>
    <submittedName>
        <fullName evidence="3">Predicted Zn-dependent protease or its inactivated homolog</fullName>
    </submittedName>
</protein>
<evidence type="ECO:0000313" key="4">
    <source>
        <dbReference type="Proteomes" id="UP000184327"/>
    </source>
</evidence>
<keyword evidence="3" id="KW-0645">Protease</keyword>
<name>A0A1M4ZFX1_9BURK</name>
<dbReference type="GO" id="GO:0008237">
    <property type="term" value="F:metallopeptidase activity"/>
    <property type="evidence" value="ECO:0007669"/>
    <property type="project" value="InterPro"/>
</dbReference>
<gene>
    <name evidence="3" type="ORF">SAMN02745117_01444</name>
</gene>
<dbReference type="InterPro" id="IPR045570">
    <property type="entry name" value="Metalloprtase-TldD/E_cen_dom"/>
</dbReference>
<dbReference type="Pfam" id="PF19290">
    <property type="entry name" value="PmbA_TldD_2nd"/>
    <property type="match status" value="1"/>
</dbReference>
<organism evidence="3 4">
    <name type="scientific">Lampropedia hyalina DSM 16112</name>
    <dbReference type="NCBI Taxonomy" id="1122156"/>
    <lineage>
        <taxon>Bacteria</taxon>
        <taxon>Pseudomonadati</taxon>
        <taxon>Pseudomonadota</taxon>
        <taxon>Betaproteobacteria</taxon>
        <taxon>Burkholderiales</taxon>
        <taxon>Comamonadaceae</taxon>
        <taxon>Lampropedia</taxon>
    </lineage>
</organism>
<dbReference type="RefSeq" id="WP_073356026.1">
    <property type="nucleotide sequence ID" value="NZ_FQUZ01000014.1"/>
</dbReference>
<dbReference type="Gene3D" id="3.30.2290.10">
    <property type="entry name" value="PmbA/TldD superfamily"/>
    <property type="match status" value="1"/>
</dbReference>
<dbReference type="OrthoDB" id="9763230at2"/>
<dbReference type="STRING" id="1122156.SAMN02745117_01444"/>
<dbReference type="GO" id="GO:0006508">
    <property type="term" value="P:proteolysis"/>
    <property type="evidence" value="ECO:0007669"/>
    <property type="project" value="UniProtKB-KW"/>
</dbReference>
<dbReference type="Proteomes" id="UP000184327">
    <property type="component" value="Unassembled WGS sequence"/>
</dbReference>
<keyword evidence="4" id="KW-1185">Reference proteome</keyword>
<dbReference type="InterPro" id="IPR045569">
    <property type="entry name" value="Metalloprtase-TldD/E_C"/>
</dbReference>
<keyword evidence="3" id="KW-0378">Hydrolase</keyword>
<dbReference type="PANTHER" id="PTHR43666:SF1">
    <property type="entry name" value="CONSERVED PROTEIN"/>
    <property type="match status" value="1"/>
</dbReference>
<feature type="domain" description="Metalloprotease TldD/E central" evidence="2">
    <location>
        <begin position="157"/>
        <end position="227"/>
    </location>
</feature>
<dbReference type="AlphaFoldDB" id="A0A1M4ZFX1"/>
<dbReference type="InterPro" id="IPR036059">
    <property type="entry name" value="TldD/PmbA_sf"/>
</dbReference>
<dbReference type="SUPFAM" id="SSF111283">
    <property type="entry name" value="Putative modulator of DNA gyrase, PmbA/TldD"/>
    <property type="match status" value="1"/>
</dbReference>
<accession>A0A1M4ZFX1</accession>
<evidence type="ECO:0000313" key="3">
    <source>
        <dbReference type="EMBL" id="SHF16687.1"/>
    </source>
</evidence>
<sequence length="457" mass="50246">MTDTHHTSDPIVQSLPSQADAQKLAERVFTRIKAKEAFVEIEAEQPRKAEFARNQLLQLEGETVVKVSLQVNIEGRRARVETHDLSHQGLAALVDEAEGIASQRVKVGPTGLLPPPATIQTPKHLYAEATAKGGLPEEQARLVQHILQQSQDADVLAAGSLQHETSARLIRSTTGYGGYTRSSYSEFSLSARTAKQGAGWAWGGTEDASKVKPQEVARRAIDLARRSENPVAVEPGRYTVILEPEALAQLLDLTVRWTTFYMSLVAAESRGNVFTKPGGGSRIGEQMTDRRVQFYYDPSDALLPFSPLSGATRIQRTHWLENGVLKNLAVDAGLAKERGIAAVVNPLRARLDVSGHTQTIEQMIASTKRGIWVHHFSGINMVDWETLLLSGVTRNGTFLIENGKVSRPVRNLRFTESPFFLLNKLDAAGPAVRAHRMIACPRLKIHDFEFTALSDAI</sequence>